<evidence type="ECO:0000313" key="9">
    <source>
        <dbReference type="Proteomes" id="UP000518887"/>
    </source>
</evidence>
<dbReference type="InterPro" id="IPR029056">
    <property type="entry name" value="Ribokinase-like"/>
</dbReference>
<evidence type="ECO:0000256" key="4">
    <source>
        <dbReference type="ARBA" id="ARBA00022777"/>
    </source>
</evidence>
<dbReference type="RefSeq" id="WP_184661441.1">
    <property type="nucleotide sequence ID" value="NZ_CP031518.1"/>
</dbReference>
<dbReference type="AlphaFoldDB" id="A0A7W8GBC5"/>
<name>A0A7W8GBC5_9SPIR</name>
<keyword evidence="2 6" id="KW-0808">Transferase</keyword>
<gene>
    <name evidence="8" type="ORF">HNP76_002716</name>
</gene>
<dbReference type="InterPro" id="IPR017583">
    <property type="entry name" value="Tagatose/fructose_Pkinase"/>
</dbReference>
<dbReference type="Proteomes" id="UP000518887">
    <property type="component" value="Unassembled WGS sequence"/>
</dbReference>
<dbReference type="GO" id="GO:0016301">
    <property type="term" value="F:kinase activity"/>
    <property type="evidence" value="ECO:0007669"/>
    <property type="project" value="UniProtKB-KW"/>
</dbReference>
<comment type="caution">
    <text evidence="8">The sequence shown here is derived from an EMBL/GenBank/DDBJ whole genome shotgun (WGS) entry which is preliminary data.</text>
</comment>
<evidence type="ECO:0000256" key="1">
    <source>
        <dbReference type="ARBA" id="ARBA00010688"/>
    </source>
</evidence>
<dbReference type="EMBL" id="JACHFQ010000010">
    <property type="protein sequence ID" value="MBB5227317.1"/>
    <property type="molecule type" value="Genomic_DNA"/>
</dbReference>
<keyword evidence="9" id="KW-1185">Reference proteome</keyword>
<accession>A0A7W8GBC5</accession>
<comment type="similarity">
    <text evidence="1">Belongs to the carbohydrate kinase PfkB family.</text>
</comment>
<dbReference type="SUPFAM" id="SSF53613">
    <property type="entry name" value="Ribokinase-like"/>
    <property type="match status" value="1"/>
</dbReference>
<protein>
    <submittedName>
        <fullName evidence="8">Fructose-1-phosphate kinase PfkB-like protein</fullName>
    </submittedName>
</protein>
<reference evidence="8 9" key="1">
    <citation type="submission" date="2020-08" db="EMBL/GenBank/DDBJ databases">
        <title>Genomic Encyclopedia of Type Strains, Phase IV (KMG-IV): sequencing the most valuable type-strain genomes for metagenomic binning, comparative biology and taxonomic classification.</title>
        <authorList>
            <person name="Goeker M."/>
        </authorList>
    </citation>
    <scope>NUCLEOTIDE SEQUENCE [LARGE SCALE GENOMIC DNA]</scope>
    <source>
        <strain evidence="8 9">DSM 103462</strain>
    </source>
</reference>
<dbReference type="PANTHER" id="PTHR46566">
    <property type="entry name" value="1-PHOSPHOFRUCTOKINASE-RELATED"/>
    <property type="match status" value="1"/>
</dbReference>
<dbReference type="PIRSF" id="PIRSF000535">
    <property type="entry name" value="1PFK/6PFK/LacC"/>
    <property type="match status" value="1"/>
</dbReference>
<dbReference type="PANTHER" id="PTHR46566:SF2">
    <property type="entry name" value="ATP-DEPENDENT 6-PHOSPHOFRUCTOKINASE ISOZYME 2"/>
    <property type="match status" value="1"/>
</dbReference>
<keyword evidence="4 8" id="KW-0418">Kinase</keyword>
<dbReference type="Pfam" id="PF00294">
    <property type="entry name" value="PfkB"/>
    <property type="match status" value="1"/>
</dbReference>
<evidence type="ECO:0000256" key="6">
    <source>
        <dbReference type="PIRNR" id="PIRNR000535"/>
    </source>
</evidence>
<sequence>MKILCVCLSATIQRTVCFDSFAVETVNRSQNWREDASGKALNAARVLNQLEPGSSVALCPVGNANAERFMVLASNDCDLYVTPIYIEGNTRECWTLLDTAKGTTTEVVTDEAHNPAHIAGAEAELKLLEFVRKYMVSFDALLFAGSRPHNWSANICARICEVAHKAGKLILADFRGNDLLGALKVCKPEIIKINEEEFCQTFGGLLLSEEELVSAISKKSEELQNIIVVTRDCKDILASEKGKNYRFPIEKVEKVINTTACGDTFSAGFLHDYLLNKNIESAIKAGTHCAALNAQTIVPGSLKQPNADER</sequence>
<evidence type="ECO:0000256" key="2">
    <source>
        <dbReference type="ARBA" id="ARBA00022679"/>
    </source>
</evidence>
<evidence type="ECO:0000259" key="7">
    <source>
        <dbReference type="Pfam" id="PF00294"/>
    </source>
</evidence>
<organism evidence="8 9">
    <name type="scientific">Treponema ruminis</name>
    <dbReference type="NCBI Taxonomy" id="744515"/>
    <lineage>
        <taxon>Bacteria</taxon>
        <taxon>Pseudomonadati</taxon>
        <taxon>Spirochaetota</taxon>
        <taxon>Spirochaetia</taxon>
        <taxon>Spirochaetales</taxon>
        <taxon>Treponemataceae</taxon>
        <taxon>Treponema</taxon>
    </lineage>
</organism>
<dbReference type="GO" id="GO:0005975">
    <property type="term" value="P:carbohydrate metabolic process"/>
    <property type="evidence" value="ECO:0007669"/>
    <property type="project" value="InterPro"/>
</dbReference>
<evidence type="ECO:0000256" key="5">
    <source>
        <dbReference type="ARBA" id="ARBA00022840"/>
    </source>
</evidence>
<dbReference type="Gene3D" id="3.40.1190.20">
    <property type="match status" value="1"/>
</dbReference>
<dbReference type="GO" id="GO:0005524">
    <property type="term" value="F:ATP binding"/>
    <property type="evidence" value="ECO:0007669"/>
    <property type="project" value="UniProtKB-KW"/>
</dbReference>
<dbReference type="GO" id="GO:0016773">
    <property type="term" value="F:phosphotransferase activity, alcohol group as acceptor"/>
    <property type="evidence" value="ECO:0007669"/>
    <property type="project" value="InterPro"/>
</dbReference>
<evidence type="ECO:0000256" key="3">
    <source>
        <dbReference type="ARBA" id="ARBA00022741"/>
    </source>
</evidence>
<evidence type="ECO:0000313" key="8">
    <source>
        <dbReference type="EMBL" id="MBB5227317.1"/>
    </source>
</evidence>
<keyword evidence="5" id="KW-0067">ATP-binding</keyword>
<dbReference type="InterPro" id="IPR011611">
    <property type="entry name" value="PfkB_dom"/>
</dbReference>
<proteinExistence type="inferred from homology"/>
<keyword evidence="3" id="KW-0547">Nucleotide-binding</keyword>
<feature type="domain" description="Carbohydrate kinase PfkB" evidence="7">
    <location>
        <begin position="5"/>
        <end position="296"/>
    </location>
</feature>